<dbReference type="Proteomes" id="UP000609531">
    <property type="component" value="Unassembled WGS sequence"/>
</dbReference>
<dbReference type="SUPFAM" id="SSF53335">
    <property type="entry name" value="S-adenosyl-L-methionine-dependent methyltransferases"/>
    <property type="match status" value="1"/>
</dbReference>
<dbReference type="PANTHER" id="PTHR11265">
    <property type="entry name" value="S-ADENOSYL-METHYLTRANSFERASE MRAW"/>
    <property type="match status" value="1"/>
</dbReference>
<evidence type="ECO:0000256" key="2">
    <source>
        <dbReference type="ARBA" id="ARBA00022552"/>
    </source>
</evidence>
<dbReference type="Gene3D" id="3.40.50.150">
    <property type="entry name" value="Vaccinia Virus protein VP39"/>
    <property type="match status" value="1"/>
</dbReference>
<organism evidence="7 8">
    <name type="scientific">Acuticoccus mangrovi</name>
    <dbReference type="NCBI Taxonomy" id="2796142"/>
    <lineage>
        <taxon>Bacteria</taxon>
        <taxon>Pseudomonadati</taxon>
        <taxon>Pseudomonadota</taxon>
        <taxon>Alphaproteobacteria</taxon>
        <taxon>Hyphomicrobiales</taxon>
        <taxon>Amorphaceae</taxon>
        <taxon>Acuticoccus</taxon>
    </lineage>
</organism>
<dbReference type="PANTHER" id="PTHR11265:SF0">
    <property type="entry name" value="12S RRNA N4-METHYLCYTIDINE METHYLTRANSFERASE"/>
    <property type="match status" value="1"/>
</dbReference>
<dbReference type="RefSeq" id="WP_198880849.1">
    <property type="nucleotide sequence ID" value="NZ_JAEKJA010000003.1"/>
</dbReference>
<dbReference type="GO" id="GO:0071424">
    <property type="term" value="F:rRNA (cytosine-N4-)-methyltransferase activity"/>
    <property type="evidence" value="ECO:0007669"/>
    <property type="project" value="UniProtKB-UniRule"/>
</dbReference>
<reference evidence="7" key="1">
    <citation type="submission" date="2020-12" db="EMBL/GenBank/DDBJ databases">
        <title>Bacterial taxonomy.</title>
        <authorList>
            <person name="Pan X."/>
        </authorList>
    </citation>
    <scope>NUCLEOTIDE SEQUENCE</scope>
    <source>
        <strain evidence="7">B2012</strain>
    </source>
</reference>
<feature type="binding site" evidence="6">
    <location>
        <position position="87"/>
    </location>
    <ligand>
        <name>S-adenosyl-L-methionine</name>
        <dbReference type="ChEBI" id="CHEBI:59789"/>
    </ligand>
</feature>
<comment type="caution">
    <text evidence="7">The sequence shown here is derived from an EMBL/GenBank/DDBJ whole genome shotgun (WGS) entry which is preliminary data.</text>
</comment>
<evidence type="ECO:0000256" key="6">
    <source>
        <dbReference type="HAMAP-Rule" id="MF_01007"/>
    </source>
</evidence>
<comment type="catalytic activity">
    <reaction evidence="6">
        <text>cytidine(1402) in 16S rRNA + S-adenosyl-L-methionine = N(4)-methylcytidine(1402) in 16S rRNA + S-adenosyl-L-homocysteine + H(+)</text>
        <dbReference type="Rhea" id="RHEA:42928"/>
        <dbReference type="Rhea" id="RHEA-COMP:10286"/>
        <dbReference type="Rhea" id="RHEA-COMP:10287"/>
        <dbReference type="ChEBI" id="CHEBI:15378"/>
        <dbReference type="ChEBI" id="CHEBI:57856"/>
        <dbReference type="ChEBI" id="CHEBI:59789"/>
        <dbReference type="ChEBI" id="CHEBI:74506"/>
        <dbReference type="ChEBI" id="CHEBI:82748"/>
        <dbReference type="EC" id="2.1.1.199"/>
    </reaction>
</comment>
<dbReference type="InterPro" id="IPR029063">
    <property type="entry name" value="SAM-dependent_MTases_sf"/>
</dbReference>
<feature type="binding site" evidence="6">
    <location>
        <position position="108"/>
    </location>
    <ligand>
        <name>S-adenosyl-L-methionine</name>
        <dbReference type="ChEBI" id="CHEBI:59789"/>
    </ligand>
</feature>
<dbReference type="EC" id="2.1.1.199" evidence="6"/>
<comment type="subcellular location">
    <subcellularLocation>
        <location evidence="6">Cytoplasm</location>
    </subcellularLocation>
</comment>
<dbReference type="PIRSF" id="PIRSF004486">
    <property type="entry name" value="MraW"/>
    <property type="match status" value="1"/>
</dbReference>
<dbReference type="GO" id="GO:0005737">
    <property type="term" value="C:cytoplasm"/>
    <property type="evidence" value="ECO:0007669"/>
    <property type="project" value="UniProtKB-SubCell"/>
</dbReference>
<accession>A0A934IEA3</accession>
<gene>
    <name evidence="6 7" type="primary">rsmH</name>
    <name evidence="7" type="ORF">JCR33_04570</name>
</gene>
<keyword evidence="2 6" id="KW-0698">rRNA processing</keyword>
<keyword evidence="3 6" id="KW-0489">Methyltransferase</keyword>
<feature type="binding site" evidence="6">
    <location>
        <begin position="44"/>
        <end position="46"/>
    </location>
    <ligand>
        <name>S-adenosyl-L-methionine</name>
        <dbReference type="ChEBI" id="CHEBI:59789"/>
    </ligand>
</feature>
<keyword evidence="4 6" id="KW-0808">Transferase</keyword>
<dbReference type="Gene3D" id="1.10.150.170">
    <property type="entry name" value="Putative methyltransferase TM0872, insert domain"/>
    <property type="match status" value="1"/>
</dbReference>
<dbReference type="AlphaFoldDB" id="A0A934IEA3"/>
<evidence type="ECO:0000256" key="5">
    <source>
        <dbReference type="ARBA" id="ARBA00022691"/>
    </source>
</evidence>
<keyword evidence="8" id="KW-1185">Reference proteome</keyword>
<dbReference type="InterPro" id="IPR023397">
    <property type="entry name" value="SAM-dep_MeTrfase_MraW_recog"/>
</dbReference>
<comment type="function">
    <text evidence="6">Specifically methylates the N4 position of cytidine in position 1402 (C1402) of 16S rRNA.</text>
</comment>
<dbReference type="Pfam" id="PF01795">
    <property type="entry name" value="Methyltransf_5"/>
    <property type="match status" value="1"/>
</dbReference>
<dbReference type="SUPFAM" id="SSF81799">
    <property type="entry name" value="Putative methyltransferase TM0872, insert domain"/>
    <property type="match status" value="1"/>
</dbReference>
<proteinExistence type="inferred from homology"/>
<dbReference type="InterPro" id="IPR002903">
    <property type="entry name" value="RsmH"/>
</dbReference>
<dbReference type="HAMAP" id="MF_01007">
    <property type="entry name" value="16SrRNA_methyltr_H"/>
    <property type="match status" value="1"/>
</dbReference>
<evidence type="ECO:0000256" key="1">
    <source>
        <dbReference type="ARBA" id="ARBA00010396"/>
    </source>
</evidence>
<name>A0A934IEA3_9HYPH</name>
<feature type="binding site" evidence="6">
    <location>
        <position position="61"/>
    </location>
    <ligand>
        <name>S-adenosyl-L-methionine</name>
        <dbReference type="ChEBI" id="CHEBI:59789"/>
    </ligand>
</feature>
<evidence type="ECO:0000313" key="8">
    <source>
        <dbReference type="Proteomes" id="UP000609531"/>
    </source>
</evidence>
<dbReference type="GO" id="GO:0070475">
    <property type="term" value="P:rRNA base methylation"/>
    <property type="evidence" value="ECO:0007669"/>
    <property type="project" value="UniProtKB-UniRule"/>
</dbReference>
<feature type="binding site" evidence="6">
    <location>
        <position position="115"/>
    </location>
    <ligand>
        <name>S-adenosyl-L-methionine</name>
        <dbReference type="ChEBI" id="CHEBI:59789"/>
    </ligand>
</feature>
<dbReference type="EMBL" id="JAEKJA010000003">
    <property type="protein sequence ID" value="MBJ3774948.1"/>
    <property type="molecule type" value="Genomic_DNA"/>
</dbReference>
<evidence type="ECO:0000313" key="7">
    <source>
        <dbReference type="EMBL" id="MBJ3774948.1"/>
    </source>
</evidence>
<keyword evidence="5 6" id="KW-0949">S-adenosyl-L-methionine</keyword>
<dbReference type="NCBIfam" id="TIGR00006">
    <property type="entry name" value="16S rRNA (cytosine(1402)-N(4))-methyltransferase RsmH"/>
    <property type="match status" value="1"/>
</dbReference>
<protein>
    <recommendedName>
        <fullName evidence="6">Ribosomal RNA small subunit methyltransferase H</fullName>
        <ecNumber evidence="6">2.1.1.199</ecNumber>
    </recommendedName>
    <alternativeName>
        <fullName evidence="6">16S rRNA m(4)C1402 methyltransferase</fullName>
    </alternativeName>
    <alternativeName>
        <fullName evidence="6">rRNA (cytosine-N(4)-)-methyltransferase RsmH</fullName>
    </alternativeName>
</protein>
<keyword evidence="6" id="KW-0963">Cytoplasm</keyword>
<sequence>MTHGPAWGNAPPAPGHAPVMLAEVMAALAPQPGEVVIDGTFGGGGYSRAILDAGAGVIAIDRDPAAIERARAMAERAPGLTVCEGRFGDLDELAEAAGHRNVAGVVLDVGVSSYQLDEADRGFSFRFDGPLDMRMGGEGPTAADLVNRVDVSDLAHLLRTYGEERRAGAVARAIVAARPITTTAELAALCERTVRASRDGIHPATRTFQALRIAVNDELGELARGLAAAERVLAEGGRLVVVAFHSLEDRIVKRFFADRTSTGGGSRHLPVAAGPEPSFTYIERKAVAPSEAETRANPRARSAKLRAARRTGVAPHPFALTDFVPNLRLRGI</sequence>
<evidence type="ECO:0000256" key="3">
    <source>
        <dbReference type="ARBA" id="ARBA00022603"/>
    </source>
</evidence>
<comment type="similarity">
    <text evidence="1 6">Belongs to the methyltransferase superfamily. RsmH family.</text>
</comment>
<evidence type="ECO:0000256" key="4">
    <source>
        <dbReference type="ARBA" id="ARBA00022679"/>
    </source>
</evidence>